<dbReference type="PANTHER" id="PTHR30008:SF0">
    <property type="entry name" value="EXODEOXYRIBONUCLEASE 7 LARGE SUBUNIT"/>
    <property type="match status" value="1"/>
</dbReference>
<dbReference type="HAMAP" id="MF_00378">
    <property type="entry name" value="Exonuc_7_L"/>
    <property type="match status" value="1"/>
</dbReference>
<dbReference type="InterPro" id="IPR020579">
    <property type="entry name" value="Exonuc_VII_lsu_C"/>
</dbReference>
<dbReference type="Pfam" id="PF13742">
    <property type="entry name" value="tRNA_anti_2"/>
    <property type="match status" value="1"/>
</dbReference>
<dbReference type="PANTHER" id="PTHR30008">
    <property type="entry name" value="EXODEOXYRIBONUCLEASE 7 LARGE SUBUNIT"/>
    <property type="match status" value="1"/>
</dbReference>
<sequence length="366" mass="39751">MESDFPDETAAAVTVSDLLHEIHGMLASAWPADIWVLGEFSNVRSYPSGHFYMTLKDEDGEVSCVLFKGDAARLRQPPAEGVAVAVRARPELYAKKGQMQLIIREIRIQGQGRLHEEYLRRKEELRRHGWFDEARKQPIPRVPRGIGVVASAEGAVWKDIRTTLAQRFANIPVKLYRAPAQGEGAAAKIGAQIARADADPACEVILVCRGGGSFEDLWAYSEASVVKAIHASATPVIAGIGHDSDESLADHVADLRAATPTAAAVAATAVTRAELLDACAGLRERLGKGARGCVAAQADRLNRQGNELRHAVRETVSDVQMRLDRLEYELDKGVAERLAQAGARLRELGHGLGAAVRRLLDRLRGL</sequence>
<dbReference type="Proteomes" id="UP000604381">
    <property type="component" value="Unassembled WGS sequence"/>
</dbReference>
<keyword evidence="2" id="KW-0540">Nuclease</keyword>
<evidence type="ECO:0000256" key="1">
    <source>
        <dbReference type="ARBA" id="ARBA00022490"/>
    </source>
</evidence>
<protein>
    <recommendedName>
        <fullName evidence="5">Exodeoxyribonuclease VII large subunit</fullName>
        <ecNumber evidence="5">3.1.11.6</ecNumber>
    </recommendedName>
</protein>
<dbReference type="EMBL" id="JADHEI010000033">
    <property type="protein sequence ID" value="MBF2735465.1"/>
    <property type="molecule type" value="Genomic_DNA"/>
</dbReference>
<comment type="caution">
    <text evidence="8">The sequence shown here is derived from an EMBL/GenBank/DDBJ whole genome shotgun (WGS) entry which is preliminary data.</text>
</comment>
<organism evidence="8 9">
    <name type="scientific">Candidatus Amphirhobacter heronislandensis</name>
    <dbReference type="NCBI Taxonomy" id="1732024"/>
    <lineage>
        <taxon>Bacteria</taxon>
        <taxon>Pseudomonadati</taxon>
        <taxon>Pseudomonadota</taxon>
        <taxon>Gammaproteobacteria</taxon>
        <taxon>Candidatus Tethybacterales</taxon>
        <taxon>Candidatus Tethybacteraceae</taxon>
        <taxon>Candidatus Amphirhobacter</taxon>
    </lineage>
</organism>
<evidence type="ECO:0000256" key="4">
    <source>
        <dbReference type="ARBA" id="ARBA00022839"/>
    </source>
</evidence>
<dbReference type="Pfam" id="PF02601">
    <property type="entry name" value="Exonuc_VII_L"/>
    <property type="match status" value="1"/>
</dbReference>
<proteinExistence type="inferred from homology"/>
<feature type="domain" description="OB-fold nucleic acid binding" evidence="7">
    <location>
        <begin position="14"/>
        <end position="107"/>
    </location>
</feature>
<dbReference type="AlphaFoldDB" id="A0A930UCM1"/>
<accession>A0A930UCM1</accession>
<keyword evidence="3 8" id="KW-0378">Hydrolase</keyword>
<dbReference type="GO" id="GO:0008855">
    <property type="term" value="F:exodeoxyribonuclease VII activity"/>
    <property type="evidence" value="ECO:0007669"/>
    <property type="project" value="UniProtKB-UniRule"/>
</dbReference>
<keyword evidence="4" id="KW-0269">Exonuclease</keyword>
<feature type="non-terminal residue" evidence="8">
    <location>
        <position position="366"/>
    </location>
</feature>
<keyword evidence="1" id="KW-0963">Cytoplasm</keyword>
<evidence type="ECO:0000256" key="5">
    <source>
        <dbReference type="NCBIfam" id="TIGR00237"/>
    </source>
</evidence>
<gene>
    <name evidence="8" type="primary">xseA</name>
    <name evidence="8" type="ORF">ISN26_05240</name>
</gene>
<dbReference type="InterPro" id="IPR025824">
    <property type="entry name" value="OB-fold_nuc-bd_dom"/>
</dbReference>
<evidence type="ECO:0000259" key="6">
    <source>
        <dbReference type="Pfam" id="PF02601"/>
    </source>
</evidence>
<dbReference type="EC" id="3.1.11.6" evidence="5"/>
<evidence type="ECO:0000256" key="2">
    <source>
        <dbReference type="ARBA" id="ARBA00022722"/>
    </source>
</evidence>
<dbReference type="CDD" id="cd04489">
    <property type="entry name" value="ExoVII_LU_OBF"/>
    <property type="match status" value="1"/>
</dbReference>
<dbReference type="InterPro" id="IPR003753">
    <property type="entry name" value="Exonuc_VII_L"/>
</dbReference>
<evidence type="ECO:0000313" key="9">
    <source>
        <dbReference type="Proteomes" id="UP000604381"/>
    </source>
</evidence>
<dbReference type="GO" id="GO:0009318">
    <property type="term" value="C:exodeoxyribonuclease VII complex"/>
    <property type="evidence" value="ECO:0007669"/>
    <property type="project" value="UniProtKB-UniRule"/>
</dbReference>
<dbReference type="GO" id="GO:0003676">
    <property type="term" value="F:nucleic acid binding"/>
    <property type="evidence" value="ECO:0007669"/>
    <property type="project" value="InterPro"/>
</dbReference>
<evidence type="ECO:0000256" key="3">
    <source>
        <dbReference type="ARBA" id="ARBA00022801"/>
    </source>
</evidence>
<keyword evidence="9" id="KW-1185">Reference proteome</keyword>
<feature type="domain" description="Exonuclease VII large subunit C-terminal" evidence="6">
    <location>
        <begin position="130"/>
        <end position="352"/>
    </location>
</feature>
<evidence type="ECO:0000313" key="8">
    <source>
        <dbReference type="EMBL" id="MBF2735465.1"/>
    </source>
</evidence>
<name>A0A930UCM1_9GAMM</name>
<dbReference type="GO" id="GO:0006308">
    <property type="term" value="P:DNA catabolic process"/>
    <property type="evidence" value="ECO:0007669"/>
    <property type="project" value="UniProtKB-UniRule"/>
</dbReference>
<dbReference type="NCBIfam" id="TIGR00237">
    <property type="entry name" value="xseA"/>
    <property type="match status" value="1"/>
</dbReference>
<reference evidence="8" key="1">
    <citation type="submission" date="2020-10" db="EMBL/GenBank/DDBJ databases">
        <title>An improved Amphimedon queenslandica hologenome assembly reveals how three proteobacterial symbionts can extend the metabolic phenotypic of their marine sponge host.</title>
        <authorList>
            <person name="Degnan B."/>
            <person name="Degnan S."/>
            <person name="Xiang X."/>
        </authorList>
    </citation>
    <scope>NUCLEOTIDE SEQUENCE</scope>
    <source>
        <strain evidence="8">AqS2</strain>
    </source>
</reference>
<evidence type="ECO:0000259" key="7">
    <source>
        <dbReference type="Pfam" id="PF13742"/>
    </source>
</evidence>